<name>A0A0W0EXI7_MONRR</name>
<reference evidence="3 4" key="1">
    <citation type="submission" date="2015-12" db="EMBL/GenBank/DDBJ databases">
        <title>Draft genome sequence of Moniliophthora roreri, the causal agent of frosty pod rot of cacao.</title>
        <authorList>
            <person name="Aime M.C."/>
            <person name="Diaz-Valderrama J.R."/>
            <person name="Kijpornyongpan T."/>
            <person name="Phillips-Mora W."/>
        </authorList>
    </citation>
    <scope>NUCLEOTIDE SEQUENCE [LARGE SCALE GENOMIC DNA]</scope>
    <source>
        <strain evidence="3 4">MCA 2952</strain>
    </source>
</reference>
<feature type="transmembrane region" description="Helical" evidence="1">
    <location>
        <begin position="88"/>
        <end position="108"/>
    </location>
</feature>
<feature type="transmembrane region" description="Helical" evidence="1">
    <location>
        <begin position="47"/>
        <end position="68"/>
    </location>
</feature>
<evidence type="ECO:0000259" key="2">
    <source>
        <dbReference type="Pfam" id="PF20151"/>
    </source>
</evidence>
<gene>
    <name evidence="3" type="ORF">WG66_18529</name>
</gene>
<evidence type="ECO:0000313" key="3">
    <source>
        <dbReference type="EMBL" id="KTB28825.1"/>
    </source>
</evidence>
<feature type="transmembrane region" description="Helical" evidence="1">
    <location>
        <begin position="205"/>
        <end position="231"/>
    </location>
</feature>
<sequence length="298" mass="33785">MSSTIQSLANFFQCDAFHLAAITILYWDHLLTLKTEVKCLWKRPSNLSSYLFFLNRYFNAVAVAIAMTSNFRPDSSWSCIQLSRFREAVLIVAQLIVVVILTLRIYALYACSRRLLYFMLSVIAVLLAIVVFFTYNSPGGEFGTSSGRCTSQFDLSASIRKAVAWEMLLVYDVLLFGLALHNAFKTRRDLKLLRMLKNRVSLKVILLRDGAMYFGVMMLTNLVNILTYYTAEGCMRGGLAAFASSLSVTLTSRLMLNLHEVMDTGIYLSQFTSQVDEQSNASIVFYERRPTPEESFDV</sequence>
<dbReference type="AlphaFoldDB" id="A0A0W0EXI7"/>
<evidence type="ECO:0000256" key="1">
    <source>
        <dbReference type="SAM" id="Phobius"/>
    </source>
</evidence>
<accession>A0A0W0EXI7</accession>
<keyword evidence="1" id="KW-0812">Transmembrane</keyword>
<proteinExistence type="predicted"/>
<protein>
    <recommendedName>
        <fullName evidence="2">DUF6533 domain-containing protein</fullName>
    </recommendedName>
</protein>
<dbReference type="eggNOG" id="ENOG502SP5C">
    <property type="taxonomic scope" value="Eukaryota"/>
</dbReference>
<comment type="caution">
    <text evidence="3">The sequence shown here is derived from an EMBL/GenBank/DDBJ whole genome shotgun (WGS) entry which is preliminary data.</text>
</comment>
<dbReference type="InterPro" id="IPR045340">
    <property type="entry name" value="DUF6533"/>
</dbReference>
<keyword evidence="1" id="KW-0472">Membrane</keyword>
<keyword evidence="1" id="KW-1133">Transmembrane helix</keyword>
<organism evidence="3 4">
    <name type="scientific">Moniliophthora roreri</name>
    <name type="common">Frosty pod rot fungus</name>
    <name type="synonym">Monilia roreri</name>
    <dbReference type="NCBI Taxonomy" id="221103"/>
    <lineage>
        <taxon>Eukaryota</taxon>
        <taxon>Fungi</taxon>
        <taxon>Dikarya</taxon>
        <taxon>Basidiomycota</taxon>
        <taxon>Agaricomycotina</taxon>
        <taxon>Agaricomycetes</taxon>
        <taxon>Agaricomycetidae</taxon>
        <taxon>Agaricales</taxon>
        <taxon>Marasmiineae</taxon>
        <taxon>Marasmiaceae</taxon>
        <taxon>Moniliophthora</taxon>
    </lineage>
</organism>
<dbReference type="EMBL" id="LATX01002462">
    <property type="protein sequence ID" value="KTB28825.1"/>
    <property type="molecule type" value="Genomic_DNA"/>
</dbReference>
<feature type="transmembrane region" description="Helical" evidence="1">
    <location>
        <begin position="162"/>
        <end position="184"/>
    </location>
</feature>
<dbReference type="Pfam" id="PF20151">
    <property type="entry name" value="DUF6533"/>
    <property type="match status" value="1"/>
</dbReference>
<feature type="domain" description="DUF6533" evidence="2">
    <location>
        <begin position="17"/>
        <end position="58"/>
    </location>
</feature>
<feature type="transmembrane region" description="Helical" evidence="1">
    <location>
        <begin position="115"/>
        <end position="135"/>
    </location>
</feature>
<evidence type="ECO:0000313" key="4">
    <source>
        <dbReference type="Proteomes" id="UP000054988"/>
    </source>
</evidence>
<dbReference type="Proteomes" id="UP000054988">
    <property type="component" value="Unassembled WGS sequence"/>
</dbReference>